<dbReference type="GO" id="GO:0005524">
    <property type="term" value="F:ATP binding"/>
    <property type="evidence" value="ECO:0007669"/>
    <property type="project" value="UniProtKB-KW"/>
</dbReference>
<dbReference type="InterPro" id="IPR027417">
    <property type="entry name" value="P-loop_NTPase"/>
</dbReference>
<dbReference type="PANTHER" id="PTHR45644">
    <property type="entry name" value="AAA ATPASE, PUTATIVE (AFU_ORTHOLOGUE AFUA_2G12920)-RELATED-RELATED"/>
    <property type="match status" value="1"/>
</dbReference>
<organism evidence="4 5">
    <name type="scientific">Marasmius oreades</name>
    <name type="common">fairy-ring Marasmius</name>
    <dbReference type="NCBI Taxonomy" id="181124"/>
    <lineage>
        <taxon>Eukaryota</taxon>
        <taxon>Fungi</taxon>
        <taxon>Dikarya</taxon>
        <taxon>Basidiomycota</taxon>
        <taxon>Agaricomycotina</taxon>
        <taxon>Agaricomycetes</taxon>
        <taxon>Agaricomycetidae</taxon>
        <taxon>Agaricales</taxon>
        <taxon>Marasmiineae</taxon>
        <taxon>Marasmiaceae</taxon>
        <taxon>Marasmius</taxon>
    </lineage>
</organism>
<dbReference type="KEGG" id="more:E1B28_006182"/>
<protein>
    <recommendedName>
        <fullName evidence="3">ATPase AAA-type core domain-containing protein</fullName>
    </recommendedName>
</protein>
<evidence type="ECO:0000256" key="2">
    <source>
        <dbReference type="ARBA" id="ARBA00022840"/>
    </source>
</evidence>
<keyword evidence="5" id="KW-1185">Reference proteome</keyword>
<evidence type="ECO:0000256" key="1">
    <source>
        <dbReference type="ARBA" id="ARBA00022741"/>
    </source>
</evidence>
<dbReference type="Proteomes" id="UP001049176">
    <property type="component" value="Chromosome 3"/>
</dbReference>
<sequence>MWAGESDKYTNAVFKLTNRLAPCVVFMDEVDALFGERTSGGGGGTDVRRAMITEFMQAMDGLNSGKDKGVVRCHQ</sequence>
<dbReference type="Pfam" id="PF00004">
    <property type="entry name" value="AAA"/>
    <property type="match status" value="1"/>
</dbReference>
<dbReference type="Gene3D" id="3.40.50.300">
    <property type="entry name" value="P-loop containing nucleotide triphosphate hydrolases"/>
    <property type="match status" value="1"/>
</dbReference>
<dbReference type="RefSeq" id="XP_043011903.1">
    <property type="nucleotide sequence ID" value="XM_043150813.1"/>
</dbReference>
<comment type="caution">
    <text evidence="4">The sequence shown here is derived from an EMBL/GenBank/DDBJ whole genome shotgun (WGS) entry which is preliminary data.</text>
</comment>
<keyword evidence="2" id="KW-0067">ATP-binding</keyword>
<dbReference type="OrthoDB" id="39734at2759"/>
<evidence type="ECO:0000313" key="5">
    <source>
        <dbReference type="Proteomes" id="UP001049176"/>
    </source>
</evidence>
<evidence type="ECO:0000259" key="3">
    <source>
        <dbReference type="Pfam" id="PF00004"/>
    </source>
</evidence>
<dbReference type="AlphaFoldDB" id="A0A9P7UVC1"/>
<dbReference type="GO" id="GO:0016887">
    <property type="term" value="F:ATP hydrolysis activity"/>
    <property type="evidence" value="ECO:0007669"/>
    <property type="project" value="InterPro"/>
</dbReference>
<dbReference type="InterPro" id="IPR051701">
    <property type="entry name" value="Mito_OM_Translocase_MSP1"/>
</dbReference>
<name>A0A9P7UVC1_9AGAR</name>
<dbReference type="GeneID" id="66075258"/>
<reference evidence="4" key="1">
    <citation type="journal article" date="2021" name="Genome Biol. Evol.">
        <title>The assembled and annotated genome of the fairy-ring fungus Marasmius oreades.</title>
        <authorList>
            <person name="Hiltunen M."/>
            <person name="Ament-Velasquez S.L."/>
            <person name="Johannesson H."/>
        </authorList>
    </citation>
    <scope>NUCLEOTIDE SEQUENCE</scope>
    <source>
        <strain evidence="4">03SP1</strain>
    </source>
</reference>
<proteinExistence type="predicted"/>
<evidence type="ECO:0000313" key="4">
    <source>
        <dbReference type="EMBL" id="KAG7095433.1"/>
    </source>
</evidence>
<feature type="domain" description="ATPase AAA-type core" evidence="3">
    <location>
        <begin position="2"/>
        <end position="66"/>
    </location>
</feature>
<dbReference type="PANTHER" id="PTHR45644:SF56">
    <property type="entry name" value="AAA ATPASE, PUTATIVE (AFU_ORTHOLOGUE AFUA_2G12920)-RELATED"/>
    <property type="match status" value="1"/>
</dbReference>
<gene>
    <name evidence="4" type="ORF">E1B28_006182</name>
</gene>
<dbReference type="SUPFAM" id="SSF52540">
    <property type="entry name" value="P-loop containing nucleoside triphosphate hydrolases"/>
    <property type="match status" value="1"/>
</dbReference>
<dbReference type="InterPro" id="IPR003959">
    <property type="entry name" value="ATPase_AAA_core"/>
</dbReference>
<dbReference type="GO" id="GO:0005741">
    <property type="term" value="C:mitochondrial outer membrane"/>
    <property type="evidence" value="ECO:0007669"/>
    <property type="project" value="TreeGrafter"/>
</dbReference>
<accession>A0A9P7UVC1</accession>
<keyword evidence="1" id="KW-0547">Nucleotide-binding</keyword>
<dbReference type="EMBL" id="CM032183">
    <property type="protein sequence ID" value="KAG7095433.1"/>
    <property type="molecule type" value="Genomic_DNA"/>
</dbReference>